<dbReference type="Proteomes" id="UP000479563">
    <property type="component" value="Unassembled WGS sequence"/>
</dbReference>
<dbReference type="Proteomes" id="UP000095384">
    <property type="component" value="Unassembled WGS sequence"/>
</dbReference>
<evidence type="ECO:0000313" key="4">
    <source>
        <dbReference type="EMBL" id="MCC2746258.1"/>
    </source>
</evidence>
<reference evidence="5 10" key="2">
    <citation type="journal article" date="2019" name="Nat. Med.">
        <title>A library of human gut bacterial isolates paired with longitudinal multiomics data enables mechanistic microbiome research.</title>
        <authorList>
            <person name="Poyet M."/>
            <person name="Groussin M."/>
            <person name="Gibbons S.M."/>
            <person name="Avila-Pacheco J."/>
            <person name="Jiang X."/>
            <person name="Kearney S.M."/>
            <person name="Perrotta A.R."/>
            <person name="Berdy B."/>
            <person name="Zhao S."/>
            <person name="Lieberman T.D."/>
            <person name="Swanson P.K."/>
            <person name="Smith M."/>
            <person name="Roesemann S."/>
            <person name="Alexander J.E."/>
            <person name="Rich S.A."/>
            <person name="Livny J."/>
            <person name="Vlamakis H."/>
            <person name="Clish C."/>
            <person name="Bullock K."/>
            <person name="Deik A."/>
            <person name="Scott J."/>
            <person name="Pierce K.A."/>
            <person name="Xavier R.J."/>
            <person name="Alm E.J."/>
        </authorList>
    </citation>
    <scope>NUCLEOTIDE SEQUENCE [LARGE SCALE GENOMIC DNA]</scope>
    <source>
        <strain evidence="5 10">BIOML-A11</strain>
    </source>
</reference>
<evidence type="ECO:0000313" key="8">
    <source>
        <dbReference type="Proteomes" id="UP000095673"/>
    </source>
</evidence>
<feature type="transmembrane region" description="Helical" evidence="1">
    <location>
        <begin position="12"/>
        <end position="34"/>
    </location>
</feature>
<reference evidence="4" key="5">
    <citation type="submission" date="2021-10" db="EMBL/GenBank/DDBJ databases">
        <title>Collection of gut derived symbiotic bacterial strains cultured from healthy donors.</title>
        <authorList>
            <person name="Lin H."/>
            <person name="Littmann E."/>
            <person name="Claire K."/>
            <person name="Pamer E."/>
        </authorList>
    </citation>
    <scope>NUCLEOTIDE SEQUENCE</scope>
    <source>
        <strain evidence="4">MSK.22.92</strain>
    </source>
</reference>
<name>A0A173YBZ6_9FIRM</name>
<evidence type="ECO:0000313" key="2">
    <source>
        <dbReference type="EMBL" id="CUM72000.1"/>
    </source>
</evidence>
<evidence type="ECO:0000313" key="9">
    <source>
        <dbReference type="Proteomes" id="UP000324325"/>
    </source>
</evidence>
<feature type="transmembrane region" description="Helical" evidence="1">
    <location>
        <begin position="240"/>
        <end position="261"/>
    </location>
</feature>
<reference evidence="6 9" key="4">
    <citation type="submission" date="2019-09" db="EMBL/GenBank/DDBJ databases">
        <title>Strain-level analysis of Eubacterium rectale using genomes from metagenomes.</title>
        <authorList>
            <person name="Karcher N."/>
            <person name="Segata N."/>
        </authorList>
    </citation>
    <scope>NUCLEOTIDE SEQUENCE [LARGE SCALE GENOMIC DNA]</scope>
    <source>
        <strain evidence="6 9">L2-21</strain>
    </source>
</reference>
<evidence type="ECO:0000313" key="6">
    <source>
        <dbReference type="EMBL" id="TYL56961.1"/>
    </source>
</evidence>
<protein>
    <submittedName>
        <fullName evidence="3">ABC-2 family transporter protein</fullName>
    </submittedName>
</protein>
<feature type="transmembrane region" description="Helical" evidence="1">
    <location>
        <begin position="108"/>
        <end position="129"/>
    </location>
</feature>
<keyword evidence="1" id="KW-0812">Transmembrane</keyword>
<dbReference type="EMBL" id="WKQP01000037">
    <property type="protein sequence ID" value="MSC61472.1"/>
    <property type="molecule type" value="Genomic_DNA"/>
</dbReference>
<feature type="transmembrane region" description="Helical" evidence="1">
    <location>
        <begin position="167"/>
        <end position="192"/>
    </location>
</feature>
<dbReference type="AlphaFoldDB" id="A0A173YBZ6"/>
<gene>
    <name evidence="3" type="ORF">ERS852417_00645</name>
    <name evidence="2" type="ORF">ERS852580_00223</name>
    <name evidence="6" type="ORF">FYL37_10615</name>
    <name evidence="5" type="ORF">GKE07_15000</name>
    <name evidence="4" type="ORF">LK487_04275</name>
</gene>
<reference evidence="7 8" key="1">
    <citation type="submission" date="2015-09" db="EMBL/GenBank/DDBJ databases">
        <authorList>
            <consortium name="Pathogen Informatics"/>
        </authorList>
    </citation>
    <scope>NUCLEOTIDE SEQUENCE [LARGE SCALE GENOMIC DNA]</scope>
    <source>
        <strain evidence="3 7">2789STDY5608860</strain>
        <strain evidence="2 8">2789STDY5834968</strain>
    </source>
</reference>
<evidence type="ECO:0000313" key="3">
    <source>
        <dbReference type="EMBL" id="CUN60676.1"/>
    </source>
</evidence>
<dbReference type="OMA" id="HYQLTRM"/>
<reference evidence="6 9" key="3">
    <citation type="submission" date="2019-08" db="EMBL/GenBank/DDBJ databases">
        <authorList>
            <person name="Duncan S."/>
            <person name="Walker A."/>
        </authorList>
    </citation>
    <scope>NUCLEOTIDE SEQUENCE [LARGE SCALE GENOMIC DNA]</scope>
    <source>
        <strain evidence="6 9">L2-21</strain>
    </source>
</reference>
<dbReference type="Proteomes" id="UP001197847">
    <property type="component" value="Unassembled WGS sequence"/>
</dbReference>
<evidence type="ECO:0000313" key="5">
    <source>
        <dbReference type="EMBL" id="MSC61472.1"/>
    </source>
</evidence>
<dbReference type="EMBL" id="VSTG01000014">
    <property type="protein sequence ID" value="TYL56961.1"/>
    <property type="molecule type" value="Genomic_DNA"/>
</dbReference>
<sequence>MNRIFKLEIKRAFRNRLFAATLCVAFAICVWHFMENVWIWRMYVYYDTYPLSAYEKWIGADNASVQPLLLYLIMPALCAIPYGRSFYFDVKSGYAAQIISRGKKSDYIRAKYGAAFVSGALIGMIPLVFDFMLTAMVFPMVIPQVGTGTFPVAAMDIMSGVFYTHPLVYNLIFVLIDGCFWGLLNCAVLWAVNFVRSRFWILLTPFIIYIFVFCMVHFVNRVSLSPVMFLRPSAPFRNDIRVVICAFIILIVVNIIFYIHAVKKELVAYE</sequence>
<keyword evidence="1" id="KW-0472">Membrane</keyword>
<evidence type="ECO:0000256" key="1">
    <source>
        <dbReference type="SAM" id="Phobius"/>
    </source>
</evidence>
<keyword evidence="1" id="KW-1133">Transmembrane helix</keyword>
<feature type="transmembrane region" description="Helical" evidence="1">
    <location>
        <begin position="135"/>
        <end position="155"/>
    </location>
</feature>
<dbReference type="EMBL" id="JAJFBX010000004">
    <property type="protein sequence ID" value="MCC2746258.1"/>
    <property type="molecule type" value="Genomic_DNA"/>
</dbReference>
<organism evidence="3 7">
    <name type="scientific">Agathobacter rectalis</name>
    <dbReference type="NCBI Taxonomy" id="39491"/>
    <lineage>
        <taxon>Bacteria</taxon>
        <taxon>Bacillati</taxon>
        <taxon>Bacillota</taxon>
        <taxon>Clostridia</taxon>
        <taxon>Lachnospirales</taxon>
        <taxon>Lachnospiraceae</taxon>
        <taxon>Agathobacter</taxon>
    </lineage>
</organism>
<evidence type="ECO:0000313" key="10">
    <source>
        <dbReference type="Proteomes" id="UP000479563"/>
    </source>
</evidence>
<dbReference type="EMBL" id="CYYW01000003">
    <property type="protein sequence ID" value="CUN60676.1"/>
    <property type="molecule type" value="Genomic_DNA"/>
</dbReference>
<accession>A0A173YBZ6</accession>
<feature type="transmembrane region" description="Helical" evidence="1">
    <location>
        <begin position="68"/>
        <end position="87"/>
    </location>
</feature>
<dbReference type="GeneID" id="86989569"/>
<dbReference type="EMBL" id="CYXM01000001">
    <property type="protein sequence ID" value="CUM72000.1"/>
    <property type="molecule type" value="Genomic_DNA"/>
</dbReference>
<feature type="transmembrane region" description="Helical" evidence="1">
    <location>
        <begin position="198"/>
        <end position="219"/>
    </location>
</feature>
<evidence type="ECO:0000313" key="7">
    <source>
        <dbReference type="Proteomes" id="UP000095384"/>
    </source>
</evidence>
<proteinExistence type="predicted"/>
<dbReference type="OrthoDB" id="2067652at2"/>
<dbReference type="Proteomes" id="UP000324325">
    <property type="component" value="Unassembled WGS sequence"/>
</dbReference>
<dbReference type="Proteomes" id="UP000095673">
    <property type="component" value="Unassembled WGS sequence"/>
</dbReference>
<dbReference type="RefSeq" id="WP_012743619.1">
    <property type="nucleotide sequence ID" value="NZ_CP092643.1"/>
</dbReference>